<accession>A0AAW2DWV1</accession>
<dbReference type="EMBL" id="JAZDWU010000001">
    <property type="protein sequence ID" value="KAL0015042.1"/>
    <property type="molecule type" value="Genomic_DNA"/>
</dbReference>
<dbReference type="Proteomes" id="UP001459277">
    <property type="component" value="Unassembled WGS sequence"/>
</dbReference>
<evidence type="ECO:0000313" key="2">
    <source>
        <dbReference type="EMBL" id="KAL0015042.1"/>
    </source>
</evidence>
<dbReference type="AlphaFoldDB" id="A0AAW2DWV1"/>
<reference evidence="2 3" key="1">
    <citation type="submission" date="2024-01" db="EMBL/GenBank/DDBJ databases">
        <title>A telomere-to-telomere, gap-free genome of sweet tea (Lithocarpus litseifolius).</title>
        <authorList>
            <person name="Zhou J."/>
        </authorList>
    </citation>
    <scope>NUCLEOTIDE SEQUENCE [LARGE SCALE GENOMIC DNA]</scope>
    <source>
        <strain evidence="2">Zhou-2022a</strain>
        <tissue evidence="2">Leaf</tissue>
    </source>
</reference>
<evidence type="ECO:0000256" key="1">
    <source>
        <dbReference type="SAM" id="MobiDB-lite"/>
    </source>
</evidence>
<protein>
    <submittedName>
        <fullName evidence="2">Uncharacterized protein</fullName>
    </submittedName>
</protein>
<proteinExistence type="predicted"/>
<evidence type="ECO:0000313" key="3">
    <source>
        <dbReference type="Proteomes" id="UP001459277"/>
    </source>
</evidence>
<name>A0AAW2DWV1_9ROSI</name>
<organism evidence="2 3">
    <name type="scientific">Lithocarpus litseifolius</name>
    <dbReference type="NCBI Taxonomy" id="425828"/>
    <lineage>
        <taxon>Eukaryota</taxon>
        <taxon>Viridiplantae</taxon>
        <taxon>Streptophyta</taxon>
        <taxon>Embryophyta</taxon>
        <taxon>Tracheophyta</taxon>
        <taxon>Spermatophyta</taxon>
        <taxon>Magnoliopsida</taxon>
        <taxon>eudicotyledons</taxon>
        <taxon>Gunneridae</taxon>
        <taxon>Pentapetalae</taxon>
        <taxon>rosids</taxon>
        <taxon>fabids</taxon>
        <taxon>Fagales</taxon>
        <taxon>Fagaceae</taxon>
        <taxon>Lithocarpus</taxon>
    </lineage>
</organism>
<comment type="caution">
    <text evidence="2">The sequence shown here is derived from an EMBL/GenBank/DDBJ whole genome shotgun (WGS) entry which is preliminary data.</text>
</comment>
<feature type="compositionally biased region" description="Basic and acidic residues" evidence="1">
    <location>
        <begin position="17"/>
        <end position="37"/>
    </location>
</feature>
<gene>
    <name evidence="2" type="ORF">SO802_002111</name>
</gene>
<feature type="non-terminal residue" evidence="2">
    <location>
        <position position="139"/>
    </location>
</feature>
<feature type="region of interest" description="Disordered" evidence="1">
    <location>
        <begin position="1"/>
        <end position="67"/>
    </location>
</feature>
<sequence length="139" mass="15273">MDAARLRASVRPLAATRKKDEKGKEERKADGKDDRPSKKVSITLGDNPHKKPSPPKPSHGAGKGLMMTSNPITQGFVPYLLTHKEHVVEVTDSVIKDIDLDPCAEQTTEKLGSLAIFDLSQALVCMKALQDRCIVEERV</sequence>
<keyword evidence="3" id="KW-1185">Reference proteome</keyword>